<protein>
    <submittedName>
        <fullName evidence="2">Uncharacterized protein</fullName>
    </submittedName>
</protein>
<comment type="caution">
    <text evidence="2">The sequence shown here is derived from an EMBL/GenBank/DDBJ whole genome shotgun (WGS) entry which is preliminary data.</text>
</comment>
<feature type="compositionally biased region" description="Basic and acidic residues" evidence="1">
    <location>
        <begin position="50"/>
        <end position="60"/>
    </location>
</feature>
<accession>A0A813GDK2</accession>
<feature type="compositionally biased region" description="Low complexity" evidence="1">
    <location>
        <begin position="16"/>
        <end position="34"/>
    </location>
</feature>
<gene>
    <name evidence="2" type="ORF">PGLA1383_LOCUS38313</name>
</gene>
<dbReference type="Proteomes" id="UP000654075">
    <property type="component" value="Unassembled WGS sequence"/>
</dbReference>
<reference evidence="2" key="1">
    <citation type="submission" date="2021-02" db="EMBL/GenBank/DDBJ databases">
        <authorList>
            <person name="Dougan E. K."/>
            <person name="Rhodes N."/>
            <person name="Thang M."/>
            <person name="Chan C."/>
        </authorList>
    </citation>
    <scope>NUCLEOTIDE SEQUENCE</scope>
</reference>
<keyword evidence="3" id="KW-1185">Reference proteome</keyword>
<dbReference type="AlphaFoldDB" id="A0A813GDK2"/>
<name>A0A813GDK2_POLGL</name>
<dbReference type="EMBL" id="CAJNNV010027586">
    <property type="protein sequence ID" value="CAE8620780.1"/>
    <property type="molecule type" value="Genomic_DNA"/>
</dbReference>
<sequence>MNGEVRRLEASESRAAEQTATGAAETDVAAAARTWQRDPRSQKTWLQASHRADPIHREVPADTPDSRTGLGLLGWSFWGCCSLAGASGPEVWHAQDFRQDR</sequence>
<evidence type="ECO:0000313" key="3">
    <source>
        <dbReference type="Proteomes" id="UP000654075"/>
    </source>
</evidence>
<proteinExistence type="predicted"/>
<evidence type="ECO:0000313" key="2">
    <source>
        <dbReference type="EMBL" id="CAE8620780.1"/>
    </source>
</evidence>
<organism evidence="2 3">
    <name type="scientific">Polarella glacialis</name>
    <name type="common">Dinoflagellate</name>
    <dbReference type="NCBI Taxonomy" id="89957"/>
    <lineage>
        <taxon>Eukaryota</taxon>
        <taxon>Sar</taxon>
        <taxon>Alveolata</taxon>
        <taxon>Dinophyceae</taxon>
        <taxon>Suessiales</taxon>
        <taxon>Suessiaceae</taxon>
        <taxon>Polarella</taxon>
    </lineage>
</organism>
<feature type="region of interest" description="Disordered" evidence="1">
    <location>
        <begin position="1"/>
        <end position="64"/>
    </location>
</feature>
<evidence type="ECO:0000256" key="1">
    <source>
        <dbReference type="SAM" id="MobiDB-lite"/>
    </source>
</evidence>
<feature type="compositionally biased region" description="Basic and acidic residues" evidence="1">
    <location>
        <begin position="1"/>
        <end position="15"/>
    </location>
</feature>